<dbReference type="EMBL" id="JACXWD010000124">
    <property type="protein sequence ID" value="MBD3869601.1"/>
    <property type="molecule type" value="Genomic_DNA"/>
</dbReference>
<protein>
    <submittedName>
        <fullName evidence="1">Uncharacterized protein</fullName>
    </submittedName>
</protein>
<reference evidence="1 2" key="1">
    <citation type="submission" date="2020-08" db="EMBL/GenBank/DDBJ databases">
        <title>Acidobacteriota in marine sediments use diverse sulfur dissimilation pathways.</title>
        <authorList>
            <person name="Wasmund K."/>
        </authorList>
    </citation>
    <scope>NUCLEOTIDE SEQUENCE [LARGE SCALE GENOMIC DNA]</scope>
    <source>
        <strain evidence="1">MAG AM4</strain>
    </source>
</reference>
<proteinExistence type="predicted"/>
<accession>A0A8J7C3U1</accession>
<dbReference type="AlphaFoldDB" id="A0A8J7C3U1"/>
<evidence type="ECO:0000313" key="2">
    <source>
        <dbReference type="Proteomes" id="UP000648239"/>
    </source>
</evidence>
<sequence>MKGLLYKVYCYRGTDKLIWYEVEDRTTGEGVAWSPDRITVVSKAEKLGYLLNSPEDPVIKFYRAKAS</sequence>
<organism evidence="1 2">
    <name type="scientific">Candidatus Polarisedimenticola svalbardensis</name>
    <dbReference type="NCBI Taxonomy" id="2886004"/>
    <lineage>
        <taxon>Bacteria</taxon>
        <taxon>Pseudomonadati</taxon>
        <taxon>Acidobacteriota</taxon>
        <taxon>Candidatus Polarisedimenticolia</taxon>
        <taxon>Candidatus Polarisedimenticolales</taxon>
        <taxon>Candidatus Polarisedimenticolaceae</taxon>
        <taxon>Candidatus Polarisedimenticola</taxon>
    </lineage>
</organism>
<evidence type="ECO:0000313" key="1">
    <source>
        <dbReference type="EMBL" id="MBD3869601.1"/>
    </source>
</evidence>
<comment type="caution">
    <text evidence="1">The sequence shown here is derived from an EMBL/GenBank/DDBJ whole genome shotgun (WGS) entry which is preliminary data.</text>
</comment>
<dbReference type="Proteomes" id="UP000648239">
    <property type="component" value="Unassembled WGS sequence"/>
</dbReference>
<name>A0A8J7C3U1_9BACT</name>
<gene>
    <name evidence="1" type="ORF">IFK94_15885</name>
</gene>